<proteinExistence type="predicted"/>
<dbReference type="InterPro" id="IPR058210">
    <property type="entry name" value="SACS/Nov_dom"/>
</dbReference>
<dbReference type="Gene3D" id="3.30.565.10">
    <property type="entry name" value="Histidine kinase-like ATPase, C-terminal domain"/>
    <property type="match status" value="1"/>
</dbReference>
<dbReference type="PANTHER" id="PTHR32387">
    <property type="entry name" value="WU:FJ29H11"/>
    <property type="match status" value="1"/>
</dbReference>
<sequence>MAASHKNEESRSAKLHIEEIRTKKFSIGKKEPNPLTLDLHHAVTSLSAELYQKDIHFLMELIQNAEDNEYKEGVEPTLEFVLTKKDITGSGAPATLLVFNNEVGFSRKNIDSICSIGRSTKKGNRQQGFIGEKGIGFKSVFLVSSQPHIFSNGYRVRFMEEPNQDCGIGYVVPEWVSGKPYLSSICDVYGVNKILPTTTFILPLKPDKVEAVRAQLSELHPEILLFLSKVKRLYVRGCDPEEADDISTISIFSETEHMDLSDERANSRVVQLSVKEKKCDTELCKYYLWREAFPVKPGNQVSIRMDVEKWVITLAFPFGERLRRGMSSVGIFAFLPTAMVTNFPFVIQADFILASSRESILLDNVWNLGILDCVPSAFVNAFQSCVRELQLFPSVDQTFQFLPAQDSAIPVFNNLRESIKTSLRCLHIVPSEMFSGKSCLFLMPKQAVRVLPKFRDLVLQMESEGAISSNLSSLKKVLHSSLDLEKYSAVLDFLDVAAASGHWYTKCIKSCNIVLLSDEVYVELLGFIVDNEKRFAKGIKTIPLIKYINSEGNLELCTIAETTTGIPRTLKVRYAMELELHTWLSKCNMEFGCPGVYFIPNSTQKALLKNKRICRRNWPVRNWLSQARVSSCSAHDYASLLQNHVSGEEPNLAVTLSNFLYHTHRKGFLDDNSISDICRRIPIIDGADHVRMQRTVTLVPALDSKWMKLFGPQNPFVEQNYVDLGIVKLWTYRSCVHPDVVLQIASHELSSEQAFLLLDWIRLLRTKGARLPLKFIESIRDGKWIKTYSGYISPRMAILPDETGKAIIDLMKHVLKGRNMIDEDWLDVVKDKKWVKTHQGYNAPKGSILLPSEIEAETCLKITNLPIVDQAFYGTGLGSFLSELRLLGVTYGLEELWFVDSKCIRCLGSGAAGLIIKIKCKPWIKTTLGFKTPSETVLPDPRWGALFTALQVPAIEESYYGNAIRHFTDELNAIGVVVDSTGATKMIGAQFNSLLSSSSLAPATTMLLLGCIRELSQNTSLQCSELKWLLCEKWLKTRHGYKTPDDAHYGIGIYKFKDELQMLGVIMDFERGAPFVAKGLHNPIQPELLAADGMISLLECIKHLRSRSDDEPLLGDLCQNVAESRCLKTMKGYKIPQECVLFDPAWESILKRQGCNYKDYGFLNKFQWSPKDQDKCNFQVWIPGSKGTGAWVNSQDCVLHDRKNLFSSRFFCLEKFYKKGLLPFLSSAFGVAENPSINDYLWLWNSWALRDNGQVTVAECCSFWEFVVDSWNQQVEDTLKRNLTKLPATMDTVDEIYLVSREEVFIADDLQLKKIFSSSNKVPLFVWNPKSISECYITPRRLHAIYEILRVRKMSESVECNVSGMLSLEHCEKVDPRERLIGRGLIKIILGFLAGPEVNMPVKERHEVARSIVVLSVYKSDNPIKVCYQLKPSASTTVEVEKLELVLWVKNSPHLLVDELGYEFGKDDLEFVASFADELARGLLAQVRPTAADALSKIIQMGYMFNFNENEVEFLLMKENLELLVEDVKFLDSAFLSSRETTVTAVYRKRAHKKLEQLGPSTPMPACKKQRR</sequence>
<dbReference type="SUPFAM" id="SSF55874">
    <property type="entry name" value="ATPase domain of HSP90 chaperone/DNA topoisomerase II/histidine kinase"/>
    <property type="match status" value="1"/>
</dbReference>
<dbReference type="Proteomes" id="UP000250321">
    <property type="component" value="Unassembled WGS sequence"/>
</dbReference>
<reference evidence="2 3" key="1">
    <citation type="submission" date="2018-02" db="EMBL/GenBank/DDBJ databases">
        <title>Draft genome of wild Prunus yedoensis var. nudiflora.</title>
        <authorList>
            <person name="Baek S."/>
            <person name="Kim J.-H."/>
            <person name="Choi K."/>
            <person name="Kim G.-B."/>
            <person name="Cho A."/>
            <person name="Jang H."/>
            <person name="Shin C.-H."/>
            <person name="Yu H.-J."/>
            <person name="Mun J.-H."/>
        </authorList>
    </citation>
    <scope>NUCLEOTIDE SEQUENCE [LARGE SCALE GENOMIC DNA]</scope>
    <source>
        <strain evidence="3">cv. Jeju island</strain>
        <tissue evidence="2">Leaf</tissue>
    </source>
</reference>
<dbReference type="PANTHER" id="PTHR32387:SF11">
    <property type="entry name" value="PROTEIN NO VEIN C-TERMINAL DOMAIN-CONTAINING PROTEIN"/>
    <property type="match status" value="1"/>
</dbReference>
<comment type="caution">
    <text evidence="2">The sequence shown here is derived from an EMBL/GenBank/DDBJ whole genome shotgun (WGS) entry which is preliminary data.</text>
</comment>
<feature type="domain" description="Sacsin/Nov" evidence="1">
    <location>
        <begin position="51"/>
        <end position="155"/>
    </location>
</feature>
<dbReference type="InterPro" id="IPR036890">
    <property type="entry name" value="HATPase_C_sf"/>
</dbReference>
<dbReference type="Pfam" id="PF25794">
    <property type="entry name" value="SACS"/>
    <property type="match status" value="1"/>
</dbReference>
<accession>A0A314YJM2</accession>
<dbReference type="EMBL" id="PJQY01001090">
    <property type="protein sequence ID" value="PQQ05399.1"/>
    <property type="molecule type" value="Genomic_DNA"/>
</dbReference>
<dbReference type="OrthoDB" id="1262810at2759"/>
<name>A0A314YJM2_PRUYE</name>
<dbReference type="NCBIfam" id="NF047352">
    <property type="entry name" value="P_loop_sacsin"/>
    <property type="match status" value="1"/>
</dbReference>
<organism evidence="2 3">
    <name type="scientific">Prunus yedoensis var. nudiflora</name>
    <dbReference type="NCBI Taxonomy" id="2094558"/>
    <lineage>
        <taxon>Eukaryota</taxon>
        <taxon>Viridiplantae</taxon>
        <taxon>Streptophyta</taxon>
        <taxon>Embryophyta</taxon>
        <taxon>Tracheophyta</taxon>
        <taxon>Spermatophyta</taxon>
        <taxon>Magnoliopsida</taxon>
        <taxon>eudicotyledons</taxon>
        <taxon>Gunneridae</taxon>
        <taxon>Pentapetalae</taxon>
        <taxon>rosids</taxon>
        <taxon>fabids</taxon>
        <taxon>Rosales</taxon>
        <taxon>Rosaceae</taxon>
        <taxon>Amygdaloideae</taxon>
        <taxon>Amygdaleae</taxon>
        <taxon>Prunus</taxon>
    </lineage>
</organism>
<evidence type="ECO:0000313" key="2">
    <source>
        <dbReference type="EMBL" id="PQQ05399.1"/>
    </source>
</evidence>
<evidence type="ECO:0000313" key="3">
    <source>
        <dbReference type="Proteomes" id="UP000250321"/>
    </source>
</evidence>
<dbReference type="STRING" id="2094558.A0A314YJM2"/>
<evidence type="ECO:0000259" key="1">
    <source>
        <dbReference type="Pfam" id="PF25794"/>
    </source>
</evidence>
<gene>
    <name evidence="2" type="ORF">Pyn_12452</name>
</gene>
<keyword evidence="3" id="KW-1185">Reference proteome</keyword>
<dbReference type="InterPro" id="IPR052957">
    <property type="entry name" value="Auxin_embryo_med"/>
</dbReference>
<protein>
    <recommendedName>
        <fullName evidence="1">Sacsin/Nov domain-containing protein</fullName>
    </recommendedName>
</protein>